<reference evidence="2" key="1">
    <citation type="submission" date="2022-07" db="EMBL/GenBank/DDBJ databases">
        <title>Draft genome sequence of Zalerion maritima ATCC 34329, a (micro)plastics degrading marine fungus.</title>
        <authorList>
            <person name="Paco A."/>
            <person name="Goncalves M.F.M."/>
            <person name="Rocha-Santos T.A.P."/>
            <person name="Alves A."/>
        </authorList>
    </citation>
    <scope>NUCLEOTIDE SEQUENCE</scope>
    <source>
        <strain evidence="2">ATCC 34329</strain>
    </source>
</reference>
<feature type="region of interest" description="Disordered" evidence="1">
    <location>
        <begin position="55"/>
        <end position="214"/>
    </location>
</feature>
<feature type="compositionally biased region" description="Polar residues" evidence="1">
    <location>
        <begin position="116"/>
        <end position="128"/>
    </location>
</feature>
<dbReference type="Pfam" id="PF15251">
    <property type="entry name" value="TAPR1-like"/>
    <property type="match status" value="1"/>
</dbReference>
<gene>
    <name evidence="2" type="ORF">MKZ38_005244</name>
</gene>
<dbReference type="Proteomes" id="UP001201980">
    <property type="component" value="Unassembled WGS sequence"/>
</dbReference>
<sequence length="270" mass="28741">MESSEADLLETFKAAALSVTRLYKTSASASTKARSDGYQECLEDLAAFLDKSKLASDGAAGSAIRQWALERQDGRELPVHPTDSDDDAETSNNKPSSAAAAADPPSSPIVNRTGHHQNSSAEGSMQTDSTPTPPLAPQAPSSTPASRSTAHLPPFKDPISVPSRDAFTFQSSVPYPQGPLGGDYPNLATLELSDGVNSRTPSQPSPSPAILKSRMRASNDNLRTRNARSTHPRNVGGQKRRIDFNELFDLQSIGKDGFPFGGGGKRQRHS</sequence>
<name>A0AAD5WP29_9PEZI</name>
<feature type="compositionally biased region" description="Basic and acidic residues" evidence="1">
    <location>
        <begin position="68"/>
        <end position="78"/>
    </location>
</feature>
<dbReference type="PANTHER" id="PTHR38645">
    <property type="entry name" value="CHROMOSOME 9, WHOLE GENOME SHOTGUN SEQUENCE"/>
    <property type="match status" value="1"/>
</dbReference>
<accession>A0AAD5WP29</accession>
<evidence type="ECO:0000256" key="1">
    <source>
        <dbReference type="SAM" id="MobiDB-lite"/>
    </source>
</evidence>
<dbReference type="AlphaFoldDB" id="A0AAD5WP29"/>
<dbReference type="PANTHER" id="PTHR38645:SF1">
    <property type="entry name" value="YALI0F12243P"/>
    <property type="match status" value="1"/>
</dbReference>
<feature type="region of interest" description="Disordered" evidence="1">
    <location>
        <begin position="221"/>
        <end position="240"/>
    </location>
</feature>
<evidence type="ECO:0000313" key="3">
    <source>
        <dbReference type="Proteomes" id="UP001201980"/>
    </source>
</evidence>
<proteinExistence type="predicted"/>
<dbReference type="InterPro" id="IPR029196">
    <property type="entry name" value="HAPSTR1-like"/>
</dbReference>
<protein>
    <submittedName>
        <fullName evidence="2">Uncharacterized protein</fullName>
    </submittedName>
</protein>
<organism evidence="2 3">
    <name type="scientific">Zalerion maritima</name>
    <dbReference type="NCBI Taxonomy" id="339359"/>
    <lineage>
        <taxon>Eukaryota</taxon>
        <taxon>Fungi</taxon>
        <taxon>Dikarya</taxon>
        <taxon>Ascomycota</taxon>
        <taxon>Pezizomycotina</taxon>
        <taxon>Sordariomycetes</taxon>
        <taxon>Lulworthiomycetidae</taxon>
        <taxon>Lulworthiales</taxon>
        <taxon>Lulworthiaceae</taxon>
        <taxon>Zalerion</taxon>
    </lineage>
</organism>
<comment type="caution">
    <text evidence="2">The sequence shown here is derived from an EMBL/GenBank/DDBJ whole genome shotgun (WGS) entry which is preliminary data.</text>
</comment>
<keyword evidence="3" id="KW-1185">Reference proteome</keyword>
<dbReference type="EMBL" id="JAKWBI020000314">
    <property type="protein sequence ID" value="KAJ2896756.1"/>
    <property type="molecule type" value="Genomic_DNA"/>
</dbReference>
<evidence type="ECO:0000313" key="2">
    <source>
        <dbReference type="EMBL" id="KAJ2896756.1"/>
    </source>
</evidence>
<feature type="compositionally biased region" description="Low complexity" evidence="1">
    <location>
        <begin position="138"/>
        <end position="150"/>
    </location>
</feature>
<feature type="compositionally biased region" description="Low complexity" evidence="1">
    <location>
        <begin position="95"/>
        <end position="104"/>
    </location>
</feature>